<sequence>MRTAAVGLLALIAVGCGADQPSSDARPSAPSTEPVRLGELSATVSLNGTLAHRARPDGSPYVAINQARGVYTRLPAEGDRIRCGDVLYRVDDRPVLLLCGTVPAYRGLRRGDRGTDVRQLNRVLRGVSGRRFTARTRTALRRLQREHGAAATGRLALGAAVVLPRAVRIAKVTAKLGGLARPGAPVVQATSDTLQVQVSLEPTQLADVKPGDRAQVTLPDNTSAEGTLVRVGTVARTDDKAGTASVPAFVRLDDPRRARGLDRAPVQVQLTTTGVERALNVPVTALVGKAGGGFAVEVVRPDGRRALVAVRLGRFDTAHGRVAVEGALHAGDPVVVPSL</sequence>
<dbReference type="PANTHER" id="PTHR32347">
    <property type="entry name" value="EFFLUX SYSTEM COMPONENT YKNX-RELATED"/>
    <property type="match status" value="1"/>
</dbReference>
<dbReference type="AlphaFoldDB" id="A0A660KWL9"/>
<dbReference type="InterPro" id="IPR036365">
    <property type="entry name" value="PGBD-like_sf"/>
</dbReference>
<dbReference type="GO" id="GO:0030313">
    <property type="term" value="C:cell envelope"/>
    <property type="evidence" value="ECO:0007669"/>
    <property type="project" value="UniProtKB-SubCell"/>
</dbReference>
<evidence type="ECO:0000256" key="2">
    <source>
        <dbReference type="ARBA" id="ARBA00023054"/>
    </source>
</evidence>
<organism evidence="4 5">
    <name type="scientific">Solirubrobacter pauli</name>
    <dbReference type="NCBI Taxonomy" id="166793"/>
    <lineage>
        <taxon>Bacteria</taxon>
        <taxon>Bacillati</taxon>
        <taxon>Actinomycetota</taxon>
        <taxon>Thermoleophilia</taxon>
        <taxon>Solirubrobacterales</taxon>
        <taxon>Solirubrobacteraceae</taxon>
        <taxon>Solirubrobacter</taxon>
    </lineage>
</organism>
<evidence type="ECO:0000256" key="1">
    <source>
        <dbReference type="ARBA" id="ARBA00004196"/>
    </source>
</evidence>
<keyword evidence="5" id="KW-1185">Reference proteome</keyword>
<dbReference type="PROSITE" id="PS51257">
    <property type="entry name" value="PROKAR_LIPOPROTEIN"/>
    <property type="match status" value="1"/>
</dbReference>
<comment type="subcellular location">
    <subcellularLocation>
        <location evidence="1">Cell envelope</location>
    </subcellularLocation>
</comment>
<gene>
    <name evidence="4" type="ORF">C8N24_6482</name>
</gene>
<proteinExistence type="predicted"/>
<dbReference type="RefSeq" id="WP_121258298.1">
    <property type="nucleotide sequence ID" value="NZ_RBIL01000003.1"/>
</dbReference>
<dbReference type="EMBL" id="RBIL01000003">
    <property type="protein sequence ID" value="RKQ84852.1"/>
    <property type="molecule type" value="Genomic_DNA"/>
</dbReference>
<feature type="signal peptide" evidence="3">
    <location>
        <begin position="1"/>
        <end position="18"/>
    </location>
</feature>
<name>A0A660KWL9_9ACTN</name>
<evidence type="ECO:0000256" key="3">
    <source>
        <dbReference type="SAM" id="SignalP"/>
    </source>
</evidence>
<dbReference type="SUPFAM" id="SSF47090">
    <property type="entry name" value="PGBD-like"/>
    <property type="match status" value="1"/>
</dbReference>
<keyword evidence="2" id="KW-0175">Coiled coil</keyword>
<accession>A0A660KWL9</accession>
<protein>
    <submittedName>
        <fullName evidence="4">Multidrug efflux pump subunit AcrA (Membrane-fusion protein)</fullName>
    </submittedName>
</protein>
<dbReference type="Gene3D" id="1.10.101.10">
    <property type="entry name" value="PGBD-like superfamily/PGBD"/>
    <property type="match status" value="1"/>
</dbReference>
<dbReference type="Proteomes" id="UP000278962">
    <property type="component" value="Unassembled WGS sequence"/>
</dbReference>
<dbReference type="OrthoDB" id="3268648at2"/>
<evidence type="ECO:0000313" key="5">
    <source>
        <dbReference type="Proteomes" id="UP000278962"/>
    </source>
</evidence>
<comment type="caution">
    <text evidence="4">The sequence shown here is derived from an EMBL/GenBank/DDBJ whole genome shotgun (WGS) entry which is preliminary data.</text>
</comment>
<dbReference type="Gene3D" id="2.40.420.20">
    <property type="match status" value="1"/>
</dbReference>
<reference evidence="4 5" key="1">
    <citation type="submission" date="2018-10" db="EMBL/GenBank/DDBJ databases">
        <title>Genomic Encyclopedia of Archaeal and Bacterial Type Strains, Phase II (KMG-II): from individual species to whole genera.</title>
        <authorList>
            <person name="Goeker M."/>
        </authorList>
    </citation>
    <scope>NUCLEOTIDE SEQUENCE [LARGE SCALE GENOMIC DNA]</scope>
    <source>
        <strain evidence="4 5">DSM 14954</strain>
    </source>
</reference>
<evidence type="ECO:0000313" key="4">
    <source>
        <dbReference type="EMBL" id="RKQ84852.1"/>
    </source>
</evidence>
<keyword evidence="3" id="KW-0732">Signal</keyword>
<dbReference type="InterPro" id="IPR050465">
    <property type="entry name" value="UPF0194_transport"/>
</dbReference>
<feature type="chain" id="PRO_5039004106" evidence="3">
    <location>
        <begin position="19"/>
        <end position="339"/>
    </location>
</feature>
<dbReference type="InterPro" id="IPR036366">
    <property type="entry name" value="PGBDSf"/>
</dbReference>